<evidence type="ECO:0000256" key="7">
    <source>
        <dbReference type="SAM" id="Phobius"/>
    </source>
</evidence>
<dbReference type="PANTHER" id="PTHR11266:SF121">
    <property type="entry name" value="OS09G0315000 PROTEIN"/>
    <property type="match status" value="1"/>
</dbReference>
<feature type="transmembrane region" description="Helical" evidence="7">
    <location>
        <begin position="251"/>
        <end position="272"/>
    </location>
</feature>
<evidence type="ECO:0000256" key="4">
    <source>
        <dbReference type="ARBA" id="ARBA00022989"/>
    </source>
</evidence>
<evidence type="ECO:0000256" key="1">
    <source>
        <dbReference type="ARBA" id="ARBA00004141"/>
    </source>
</evidence>
<sequence length="422" mass="46041">MSALTRCGVESAGLCRFPRRWGPAPERGTRAAPASRPAAFLSTSKSPHRPLTRSPPWAHVKWTTGGNAARNGHGALARDLDEAARARARTSARSSGSRRRVASTGRSKPNSLGRGSRHPLEEEDQGIQPIGPSDTPLVRAPDVDTTRAQSINQAVNAGLIAVVACLALMTFFSTPSFQEAWRELSASPAFAKMCAAVRALPISNWEALEAAIQLHPWRMASIVTGVAYAAADWTAQTAEGAGIFQFDRARLAQCVFIGAALLAPMAHAYYGWQDTLIHASVALWISVPAKIVVDQVLYAPFYNMLFFIFTGVLRRDTPREIFGDLMPKLWRTTLSSWKVWPFVHLITYTVIPTRYKLMWVDTMEVLWITYLSLVANEAKKKETNATAAAAREQEAAAAVAAQVVSGENTEPAMEDAWKVVGV</sequence>
<dbReference type="GO" id="GO:0005737">
    <property type="term" value="C:cytoplasm"/>
    <property type="evidence" value="ECO:0007669"/>
    <property type="project" value="TreeGrafter"/>
</dbReference>
<feature type="compositionally biased region" description="Basic and acidic residues" evidence="6">
    <location>
        <begin position="76"/>
        <end position="85"/>
    </location>
</feature>
<keyword evidence="4 7" id="KW-1133">Transmembrane helix</keyword>
<reference evidence="8" key="1">
    <citation type="submission" date="2021-01" db="EMBL/GenBank/DDBJ databases">
        <authorList>
            <person name="Corre E."/>
            <person name="Pelletier E."/>
            <person name="Niang G."/>
            <person name="Scheremetjew M."/>
            <person name="Finn R."/>
            <person name="Kale V."/>
            <person name="Holt S."/>
            <person name="Cochrane G."/>
            <person name="Meng A."/>
            <person name="Brown T."/>
            <person name="Cohen L."/>
        </authorList>
    </citation>
    <scope>NUCLEOTIDE SEQUENCE</scope>
    <source>
        <strain evidence="8">SL-175</strain>
    </source>
</reference>
<feature type="region of interest" description="Disordered" evidence="6">
    <location>
        <begin position="19"/>
        <end position="140"/>
    </location>
</feature>
<comment type="similarity">
    <text evidence="2">Belongs to the peroxisomal membrane protein PXMP2/4 family.</text>
</comment>
<evidence type="ECO:0000256" key="5">
    <source>
        <dbReference type="ARBA" id="ARBA00023136"/>
    </source>
</evidence>
<feature type="transmembrane region" description="Helical" evidence="7">
    <location>
        <begin position="292"/>
        <end position="313"/>
    </location>
</feature>
<evidence type="ECO:0000256" key="2">
    <source>
        <dbReference type="ARBA" id="ARBA00006824"/>
    </source>
</evidence>
<evidence type="ECO:0000256" key="3">
    <source>
        <dbReference type="ARBA" id="ARBA00022692"/>
    </source>
</evidence>
<keyword evidence="3 7" id="KW-0812">Transmembrane</keyword>
<evidence type="ECO:0000313" key="8">
    <source>
        <dbReference type="EMBL" id="CAD8721486.1"/>
    </source>
</evidence>
<proteinExistence type="inferred from homology"/>
<feature type="compositionally biased region" description="Basic residues" evidence="6">
    <location>
        <begin position="86"/>
        <end position="101"/>
    </location>
</feature>
<dbReference type="Pfam" id="PF04117">
    <property type="entry name" value="Mpv17_PMP22"/>
    <property type="match status" value="1"/>
</dbReference>
<accession>A0A7S0T4B4</accession>
<name>A0A7S0T4B4_9CHLO</name>
<organism evidence="8">
    <name type="scientific">Mantoniella antarctica</name>
    <dbReference type="NCBI Taxonomy" id="81844"/>
    <lineage>
        <taxon>Eukaryota</taxon>
        <taxon>Viridiplantae</taxon>
        <taxon>Chlorophyta</taxon>
        <taxon>Mamiellophyceae</taxon>
        <taxon>Mamiellales</taxon>
        <taxon>Mamiellaceae</taxon>
        <taxon>Mantoniella</taxon>
    </lineage>
</organism>
<dbReference type="EMBL" id="HBFC01034800">
    <property type="protein sequence ID" value="CAD8721486.1"/>
    <property type="molecule type" value="Transcribed_RNA"/>
</dbReference>
<evidence type="ECO:0000256" key="6">
    <source>
        <dbReference type="SAM" id="MobiDB-lite"/>
    </source>
</evidence>
<dbReference type="InterPro" id="IPR007248">
    <property type="entry name" value="Mpv17_PMP22"/>
</dbReference>
<dbReference type="AlphaFoldDB" id="A0A7S0T4B4"/>
<gene>
    <name evidence="8" type="ORF">MANT1106_LOCUS20699</name>
</gene>
<protein>
    <submittedName>
        <fullName evidence="8">Uncharacterized protein</fullName>
    </submittedName>
</protein>
<keyword evidence="5 7" id="KW-0472">Membrane</keyword>
<comment type="subcellular location">
    <subcellularLocation>
        <location evidence="1">Membrane</location>
        <topology evidence="1">Multi-pass membrane protein</topology>
    </subcellularLocation>
</comment>
<dbReference type="PANTHER" id="PTHR11266">
    <property type="entry name" value="PEROXISOMAL MEMBRANE PROTEIN 2, PXMP2 MPV17"/>
    <property type="match status" value="1"/>
</dbReference>
<dbReference type="GO" id="GO:0016020">
    <property type="term" value="C:membrane"/>
    <property type="evidence" value="ECO:0007669"/>
    <property type="project" value="UniProtKB-SubCell"/>
</dbReference>